<dbReference type="Pfam" id="PF13456">
    <property type="entry name" value="RVT_3"/>
    <property type="match status" value="1"/>
</dbReference>
<keyword evidence="3" id="KW-1185">Reference proteome</keyword>
<evidence type="ECO:0000259" key="1">
    <source>
        <dbReference type="Pfam" id="PF13456"/>
    </source>
</evidence>
<organism evidence="2 3">
    <name type="scientific">Hibiscus sabdariffa</name>
    <name type="common">roselle</name>
    <dbReference type="NCBI Taxonomy" id="183260"/>
    <lineage>
        <taxon>Eukaryota</taxon>
        <taxon>Viridiplantae</taxon>
        <taxon>Streptophyta</taxon>
        <taxon>Embryophyta</taxon>
        <taxon>Tracheophyta</taxon>
        <taxon>Spermatophyta</taxon>
        <taxon>Magnoliopsida</taxon>
        <taxon>eudicotyledons</taxon>
        <taxon>Gunneridae</taxon>
        <taxon>Pentapetalae</taxon>
        <taxon>rosids</taxon>
        <taxon>malvids</taxon>
        <taxon>Malvales</taxon>
        <taxon>Malvaceae</taxon>
        <taxon>Malvoideae</taxon>
        <taxon>Hibiscus</taxon>
    </lineage>
</organism>
<dbReference type="EMBL" id="JBBPBN010000020">
    <property type="protein sequence ID" value="KAK9016912.1"/>
    <property type="molecule type" value="Genomic_DNA"/>
</dbReference>
<gene>
    <name evidence="2" type="ORF">V6N11_079404</name>
</gene>
<dbReference type="InterPro" id="IPR002156">
    <property type="entry name" value="RNaseH_domain"/>
</dbReference>
<name>A0ABR2RW41_9ROSI</name>
<reference evidence="2 3" key="1">
    <citation type="journal article" date="2024" name="G3 (Bethesda)">
        <title>Genome assembly of Hibiscus sabdariffa L. provides insights into metabolisms of medicinal natural products.</title>
        <authorList>
            <person name="Kim T."/>
        </authorList>
    </citation>
    <scope>NUCLEOTIDE SEQUENCE [LARGE SCALE GENOMIC DNA]</scope>
    <source>
        <strain evidence="2">TK-2024</strain>
        <tissue evidence="2">Old leaves</tissue>
    </source>
</reference>
<sequence>MASCGGILRTDVGGWMIEVDSLDAIRLICQGQSGLCSLSLVAYIVELISCRWEVQIAHVLWEGNKLADGLAKLGFDSDLLCHRYLDPPVGVVLLFQLDTIE</sequence>
<proteinExistence type="predicted"/>
<protein>
    <recommendedName>
        <fullName evidence="1">RNase H type-1 domain-containing protein</fullName>
    </recommendedName>
</protein>
<accession>A0ABR2RW41</accession>
<evidence type="ECO:0000313" key="2">
    <source>
        <dbReference type="EMBL" id="KAK9016912.1"/>
    </source>
</evidence>
<feature type="domain" description="RNase H type-1" evidence="1">
    <location>
        <begin position="16"/>
        <end position="73"/>
    </location>
</feature>
<evidence type="ECO:0000313" key="3">
    <source>
        <dbReference type="Proteomes" id="UP001396334"/>
    </source>
</evidence>
<comment type="caution">
    <text evidence="2">The sequence shown here is derived from an EMBL/GenBank/DDBJ whole genome shotgun (WGS) entry which is preliminary data.</text>
</comment>
<dbReference type="Proteomes" id="UP001396334">
    <property type="component" value="Unassembled WGS sequence"/>
</dbReference>